<dbReference type="GO" id="GO:0000981">
    <property type="term" value="F:DNA-binding transcription factor activity, RNA polymerase II-specific"/>
    <property type="evidence" value="ECO:0007669"/>
    <property type="project" value="InterPro"/>
</dbReference>
<keyword evidence="18" id="KW-0539">Nucleus</keyword>
<dbReference type="Pfam" id="PF01687">
    <property type="entry name" value="Flavokinase"/>
    <property type="match status" value="1"/>
</dbReference>
<evidence type="ECO:0000313" key="22">
    <source>
        <dbReference type="EMBL" id="OQO03794.1"/>
    </source>
</evidence>
<keyword evidence="8" id="KW-0285">Flavoprotein</keyword>
<dbReference type="InterPro" id="IPR023465">
    <property type="entry name" value="Riboflavin_kinase_dom_sf"/>
</dbReference>
<dbReference type="SMART" id="SM00904">
    <property type="entry name" value="Flavokinase"/>
    <property type="match status" value="1"/>
</dbReference>
<evidence type="ECO:0000313" key="23">
    <source>
        <dbReference type="Proteomes" id="UP000192596"/>
    </source>
</evidence>
<evidence type="ECO:0000256" key="14">
    <source>
        <dbReference type="ARBA" id="ARBA00022840"/>
    </source>
</evidence>
<evidence type="ECO:0000256" key="2">
    <source>
        <dbReference type="ARBA" id="ARBA00004123"/>
    </source>
</evidence>
<keyword evidence="9" id="KW-0288">FMN</keyword>
<keyword evidence="12" id="KW-0547">Nucleotide-binding</keyword>
<evidence type="ECO:0000256" key="10">
    <source>
        <dbReference type="ARBA" id="ARBA00022679"/>
    </source>
</evidence>
<evidence type="ECO:0000256" key="8">
    <source>
        <dbReference type="ARBA" id="ARBA00022630"/>
    </source>
</evidence>
<feature type="region of interest" description="Disordered" evidence="20">
    <location>
        <begin position="545"/>
        <end position="572"/>
    </location>
</feature>
<feature type="region of interest" description="Disordered" evidence="20">
    <location>
        <begin position="628"/>
        <end position="652"/>
    </location>
</feature>
<dbReference type="GO" id="GO:0009267">
    <property type="term" value="P:cellular response to starvation"/>
    <property type="evidence" value="ECO:0007669"/>
    <property type="project" value="TreeGrafter"/>
</dbReference>
<evidence type="ECO:0000256" key="9">
    <source>
        <dbReference type="ARBA" id="ARBA00022643"/>
    </source>
</evidence>
<dbReference type="FunCoup" id="A0A1V8SXJ0">
    <property type="interactions" value="375"/>
</dbReference>
<feature type="region of interest" description="Disordered" evidence="20">
    <location>
        <begin position="380"/>
        <end position="422"/>
    </location>
</feature>
<dbReference type="InterPro" id="IPR056751">
    <property type="entry name" value="PAS_13"/>
</dbReference>
<dbReference type="GO" id="GO:0005524">
    <property type="term" value="F:ATP binding"/>
    <property type="evidence" value="ECO:0007669"/>
    <property type="project" value="UniProtKB-KW"/>
</dbReference>
<feature type="compositionally biased region" description="Basic and acidic residues" evidence="20">
    <location>
        <begin position="31"/>
        <end position="44"/>
    </location>
</feature>
<evidence type="ECO:0000256" key="3">
    <source>
        <dbReference type="ARBA" id="ARBA00005201"/>
    </source>
</evidence>
<evidence type="ECO:0000256" key="20">
    <source>
        <dbReference type="SAM" id="MobiDB-lite"/>
    </source>
</evidence>
<dbReference type="EMBL" id="NAJO01000023">
    <property type="protein sequence ID" value="OQO03794.1"/>
    <property type="molecule type" value="Genomic_DNA"/>
</dbReference>
<dbReference type="Gene3D" id="2.40.30.30">
    <property type="entry name" value="Riboflavin kinase-like"/>
    <property type="match status" value="1"/>
</dbReference>
<keyword evidence="13" id="KW-0862">Zinc</keyword>
<comment type="function">
    <text evidence="1">Catalyzes the phosphorylation of riboflavin (vitamin B2) to form flavin mononucleotide (FMN) coenzyme.</text>
</comment>
<keyword evidence="15" id="KW-0805">Transcription regulation</keyword>
<feature type="region of interest" description="Disordered" evidence="20">
    <location>
        <begin position="731"/>
        <end position="752"/>
    </location>
</feature>
<dbReference type="CDD" id="cd00067">
    <property type="entry name" value="GAL4"/>
    <property type="match status" value="1"/>
</dbReference>
<accession>A0A1V8SXJ0</accession>
<dbReference type="InterPro" id="IPR015865">
    <property type="entry name" value="Riboflavin_kinase_bac/euk"/>
</dbReference>
<dbReference type="GO" id="GO:0009231">
    <property type="term" value="P:riboflavin biosynthetic process"/>
    <property type="evidence" value="ECO:0007669"/>
    <property type="project" value="InterPro"/>
</dbReference>
<evidence type="ECO:0000256" key="11">
    <source>
        <dbReference type="ARBA" id="ARBA00022723"/>
    </source>
</evidence>
<comment type="subcellular location">
    <subcellularLocation>
        <location evidence="2">Nucleus</location>
    </subcellularLocation>
</comment>
<dbReference type="InterPro" id="IPR050335">
    <property type="entry name" value="ERT1_acuK_gluconeogen_tf"/>
</dbReference>
<dbReference type="Proteomes" id="UP000192596">
    <property type="component" value="Unassembled WGS sequence"/>
</dbReference>
<dbReference type="SUPFAM" id="SSF82114">
    <property type="entry name" value="Riboflavin kinase-like"/>
    <property type="match status" value="1"/>
</dbReference>
<dbReference type="STRING" id="1507870.A0A1V8SXJ0"/>
<feature type="compositionally biased region" description="Polar residues" evidence="20">
    <location>
        <begin position="545"/>
        <end position="559"/>
    </location>
</feature>
<dbReference type="InterPro" id="IPR001138">
    <property type="entry name" value="Zn2Cys6_DnaBD"/>
</dbReference>
<comment type="caution">
    <text evidence="22">The sequence shown here is derived from an EMBL/GenBank/DDBJ whole genome shotgun (WGS) entry which is preliminary data.</text>
</comment>
<dbReference type="InterPro" id="IPR036864">
    <property type="entry name" value="Zn2-C6_fun-type_DNA-bd_sf"/>
</dbReference>
<comment type="similarity">
    <text evidence="5">Belongs to the ERT1/acuK family.</text>
</comment>
<dbReference type="InParanoid" id="A0A1V8SXJ0"/>
<sequence>MEADDAEDVSPSPDPETGYAVDIDDSTGIMAEEKVERASSDEKSAGGGSNGDGSKSKSAKDPSRPRRKKARRACFACQRAHLTCGDERPCLRCVKRGLQDQCHDGVRKKAKYLHDAPPEALVAGFPSNYQMGNAQGLPTGPGAHPMVSNAPAISPTQYMPQSTATDYVQYQQTPMGPPMMTSNDTVLGSYAAPQPVETTQRYPSTSSQQVTPVQDMSVNVDHQASIDAGRNQSFDTAFLDPNNSSLFGLDLSSFNFGNHYGAMEFGMLGHMSSGAVGTPDIDNLNNAGNRPGSLSYDSFGSSNNFDFNQYPNNWQTVQSTGSRMSDAGIAWATQNNGMDAFAIGEGSHLGLSPLSQNYDYNAGYQSSSTVSPENRFAQLDHSQQQHPDLLRQSVSHASQQQHQRKQVPQYSEPANQRRVRRDTSEIYNSVTAPYTYTQGFHALTDFLKKRFSTNKTLRIAKALASIRPSFIACNKSLNNDDLIFMEKSLQRTLYEYDDFMNHYGTPTIICRRTGEIAAVNKEFSLVTGWRRDVLLGKEPNLNVNIGANSNTSGTHTGASTRGAATPRLGNVEIDPGRPQPVFLAELMDEDSVVQFYEDFADLAFGASGSEIIGRECALLKYKTKRDPGWGVDEGGEDDKRGKRGSVGDGVKREGILRGRDGMNSLGEGDGRVECGMCWTVKRDVFNIPMLIVINFLPSMIAPSGTVLPMEVVIGQDTECRTGTGDGNGFITMRPNGPRDPTAGPDSGPTPPFPLRLNGKVIKGFGRGSKELGIPTANIPVTGLSVGGHEDIESGVYYGYAGLSASPATDSKPNVYPMVMSIGWNPFYKNTVRSVEVHLLHKFNQDFYGSHMNLVILGFIRPEYDYVSLDSLVEDIREDMEVGKRSMDRNAYADFRRDPYLLEFEGRTEVGE</sequence>
<dbReference type="EC" id="2.7.1.26" evidence="6"/>
<organism evidence="22 23">
    <name type="scientific">Cryoendolithus antarcticus</name>
    <dbReference type="NCBI Taxonomy" id="1507870"/>
    <lineage>
        <taxon>Eukaryota</taxon>
        <taxon>Fungi</taxon>
        <taxon>Dikarya</taxon>
        <taxon>Ascomycota</taxon>
        <taxon>Pezizomycotina</taxon>
        <taxon>Dothideomycetes</taxon>
        <taxon>Dothideomycetidae</taxon>
        <taxon>Cladosporiales</taxon>
        <taxon>Cladosporiaceae</taxon>
        <taxon>Cryoendolithus</taxon>
    </lineage>
</organism>
<keyword evidence="14" id="KW-0067">ATP-binding</keyword>
<keyword evidence="10" id="KW-0808">Transferase</keyword>
<keyword evidence="16" id="KW-0238">DNA-binding</keyword>
<evidence type="ECO:0000256" key="16">
    <source>
        <dbReference type="ARBA" id="ARBA00023125"/>
    </source>
</evidence>
<evidence type="ECO:0000259" key="21">
    <source>
        <dbReference type="PROSITE" id="PS50048"/>
    </source>
</evidence>
<evidence type="ECO:0000256" key="19">
    <source>
        <dbReference type="ARBA" id="ARBA00029960"/>
    </source>
</evidence>
<evidence type="ECO:0000256" key="18">
    <source>
        <dbReference type="ARBA" id="ARBA00023242"/>
    </source>
</evidence>
<dbReference type="PROSITE" id="PS50048">
    <property type="entry name" value="ZN2_CY6_FUNGAL_2"/>
    <property type="match status" value="1"/>
</dbReference>
<dbReference type="GO" id="GO:0000977">
    <property type="term" value="F:RNA polymerase II transcription regulatory region sequence-specific DNA binding"/>
    <property type="evidence" value="ECO:0007669"/>
    <property type="project" value="TreeGrafter"/>
</dbReference>
<reference evidence="23" key="1">
    <citation type="submission" date="2017-03" db="EMBL/GenBank/DDBJ databases">
        <title>Genomes of endolithic fungi from Antarctica.</title>
        <authorList>
            <person name="Coleine C."/>
            <person name="Masonjones S."/>
            <person name="Stajich J.E."/>
        </authorList>
    </citation>
    <scope>NUCLEOTIDE SEQUENCE [LARGE SCALE GENOMIC DNA]</scope>
    <source>
        <strain evidence="23">CCFEE 5527</strain>
    </source>
</reference>
<gene>
    <name evidence="22" type="ORF">B0A48_10434</name>
</gene>
<feature type="region of interest" description="Disordered" evidence="20">
    <location>
        <begin position="1"/>
        <end position="69"/>
    </location>
</feature>
<dbReference type="UniPathway" id="UPA00276">
    <property type="reaction ID" value="UER00406"/>
</dbReference>
<dbReference type="PANTHER" id="PTHR47659:SF1">
    <property type="entry name" value="TRANSCRIPTION ACTIVATOR OF GLUCONEOGENESIS ERT1"/>
    <property type="match status" value="1"/>
</dbReference>
<proteinExistence type="inferred from homology"/>
<evidence type="ECO:0000256" key="7">
    <source>
        <dbReference type="ARBA" id="ARBA00022432"/>
    </source>
</evidence>
<dbReference type="GO" id="GO:0005634">
    <property type="term" value="C:nucleus"/>
    <property type="evidence" value="ECO:0007669"/>
    <property type="project" value="UniProtKB-SubCell"/>
</dbReference>
<evidence type="ECO:0000256" key="5">
    <source>
        <dbReference type="ARBA" id="ARBA00010855"/>
    </source>
</evidence>
<dbReference type="AlphaFoldDB" id="A0A1V8SXJ0"/>
<dbReference type="GO" id="GO:0008531">
    <property type="term" value="F:riboflavin kinase activity"/>
    <property type="evidence" value="ECO:0007669"/>
    <property type="project" value="UniProtKB-EC"/>
</dbReference>
<evidence type="ECO:0000256" key="1">
    <source>
        <dbReference type="ARBA" id="ARBA00003572"/>
    </source>
</evidence>
<keyword evidence="23" id="KW-1185">Reference proteome</keyword>
<comment type="similarity">
    <text evidence="4">Belongs to the flavokinase family.</text>
</comment>
<name>A0A1V8SXJ0_9PEZI</name>
<evidence type="ECO:0000256" key="17">
    <source>
        <dbReference type="ARBA" id="ARBA00023163"/>
    </source>
</evidence>
<dbReference type="SUPFAM" id="SSF57701">
    <property type="entry name" value="Zn2/Cys6 DNA-binding domain"/>
    <property type="match status" value="1"/>
</dbReference>
<evidence type="ECO:0000256" key="13">
    <source>
        <dbReference type="ARBA" id="ARBA00022833"/>
    </source>
</evidence>
<evidence type="ECO:0000256" key="6">
    <source>
        <dbReference type="ARBA" id="ARBA00012105"/>
    </source>
</evidence>
<feature type="domain" description="Zn(2)-C6 fungal-type" evidence="21">
    <location>
        <begin position="73"/>
        <end position="102"/>
    </location>
</feature>
<keyword evidence="17" id="KW-0804">Transcription</keyword>
<dbReference type="GO" id="GO:0008270">
    <property type="term" value="F:zinc ion binding"/>
    <property type="evidence" value="ECO:0007669"/>
    <property type="project" value="InterPro"/>
</dbReference>
<dbReference type="GO" id="GO:0009398">
    <property type="term" value="P:FMN biosynthetic process"/>
    <property type="evidence" value="ECO:0007669"/>
    <property type="project" value="UniProtKB-UniPathway"/>
</dbReference>
<dbReference type="OrthoDB" id="2538135at2759"/>
<protein>
    <recommendedName>
        <fullName evidence="6">riboflavin kinase</fullName>
        <ecNumber evidence="6">2.7.1.26</ecNumber>
    </recommendedName>
    <alternativeName>
        <fullName evidence="19">Flavin mononucleotide kinase 1</fullName>
    </alternativeName>
</protein>
<keyword evidence="7" id="KW-0312">Gluconeogenesis</keyword>
<dbReference type="PANTHER" id="PTHR47659">
    <property type="entry name" value="ZN(II)2CYS6 TRANSCRIPTION FACTOR (EUROFUNG)-RELATED"/>
    <property type="match status" value="1"/>
</dbReference>
<dbReference type="Pfam" id="PF24990">
    <property type="entry name" value="PAS_13"/>
    <property type="match status" value="1"/>
</dbReference>
<comment type="pathway">
    <text evidence="3">Cofactor biosynthesis; FMN biosynthesis; FMN from riboflavin (ATP route): step 1/1.</text>
</comment>
<evidence type="ECO:0000256" key="4">
    <source>
        <dbReference type="ARBA" id="ARBA00010108"/>
    </source>
</evidence>
<evidence type="ECO:0000256" key="12">
    <source>
        <dbReference type="ARBA" id="ARBA00022741"/>
    </source>
</evidence>
<feature type="compositionally biased region" description="Basic and acidic residues" evidence="20">
    <location>
        <begin position="54"/>
        <end position="64"/>
    </location>
</feature>
<evidence type="ECO:0000256" key="15">
    <source>
        <dbReference type="ARBA" id="ARBA00023015"/>
    </source>
</evidence>
<keyword evidence="11" id="KW-0479">Metal-binding</keyword>
<feature type="compositionally biased region" description="Low complexity" evidence="20">
    <location>
        <begin position="392"/>
        <end position="401"/>
    </location>
</feature>
<dbReference type="GO" id="GO:0006094">
    <property type="term" value="P:gluconeogenesis"/>
    <property type="evidence" value="ECO:0007669"/>
    <property type="project" value="UniProtKB-KW"/>
</dbReference>
<dbReference type="SMART" id="SM00066">
    <property type="entry name" value="GAL4"/>
    <property type="match status" value="1"/>
</dbReference>